<evidence type="ECO:0000313" key="1">
    <source>
        <dbReference type="EMBL" id="NJC57986.1"/>
    </source>
</evidence>
<dbReference type="AlphaFoldDB" id="A0A846S1E1"/>
<dbReference type="EMBL" id="JAATJN010000001">
    <property type="protein sequence ID" value="NJC57986.1"/>
    <property type="molecule type" value="Genomic_DNA"/>
</dbReference>
<dbReference type="InterPro" id="IPR011335">
    <property type="entry name" value="Restrct_endonuc-II-like"/>
</dbReference>
<dbReference type="RefSeq" id="WP_245161971.1">
    <property type="nucleotide sequence ID" value="NZ_BAAAPQ010000024.1"/>
</dbReference>
<evidence type="ECO:0008006" key="3">
    <source>
        <dbReference type="Google" id="ProtNLM"/>
    </source>
</evidence>
<gene>
    <name evidence="1" type="ORF">BKA07_003021</name>
</gene>
<name>A0A846S1E1_9MICO</name>
<evidence type="ECO:0000313" key="2">
    <source>
        <dbReference type="Proteomes" id="UP000576792"/>
    </source>
</evidence>
<reference evidence="1 2" key="1">
    <citation type="submission" date="2020-03" db="EMBL/GenBank/DDBJ databases">
        <title>Sequencing the genomes of 1000 actinobacteria strains.</title>
        <authorList>
            <person name="Klenk H.-P."/>
        </authorList>
    </citation>
    <scope>NUCLEOTIDE SEQUENCE [LARGE SCALE GENOMIC DNA]</scope>
    <source>
        <strain evidence="1 2">DSM 18964</strain>
    </source>
</reference>
<accession>A0A846S1E1</accession>
<sequence length="303" mass="34176">MQFITAPVPFTRHQAPSLGLTLYRLKTDPRYRKLYHGVWVDTQPATEVIAPLWADHEWALKQMHLRALLRLYDDVAACNVTAARLYGLPLPPGMDEGRIHVTTSSLNASKSRRGVVVHRYGGLRVSSFFELPLISVPQLFIELAPIVTVDQLTAIGDAAIGRWTNGPLTSLSALRGEVAARDRIRDRRTAEQALDLIREDVDSPRETWLRLWLIRHGFPEPVIHPEIDCPVIPAVLHPDLGYPESKVAIEYEGDHHRRSDDQFAADNQRLEALTAEGWTVLRVSKRTNMTQFGRLLRSHLASG</sequence>
<dbReference type="Proteomes" id="UP000576792">
    <property type="component" value="Unassembled WGS sequence"/>
</dbReference>
<keyword evidence="2" id="KW-1185">Reference proteome</keyword>
<dbReference type="Gene3D" id="3.40.960.10">
    <property type="entry name" value="VSR Endonuclease"/>
    <property type="match status" value="1"/>
</dbReference>
<protein>
    <recommendedName>
        <fullName evidence="3">DUF559 domain-containing protein</fullName>
    </recommendedName>
</protein>
<proteinExistence type="predicted"/>
<dbReference type="SUPFAM" id="SSF52980">
    <property type="entry name" value="Restriction endonuclease-like"/>
    <property type="match status" value="1"/>
</dbReference>
<organism evidence="1 2">
    <name type="scientific">Brevibacterium marinum</name>
    <dbReference type="NCBI Taxonomy" id="418643"/>
    <lineage>
        <taxon>Bacteria</taxon>
        <taxon>Bacillati</taxon>
        <taxon>Actinomycetota</taxon>
        <taxon>Actinomycetes</taxon>
        <taxon>Micrococcales</taxon>
        <taxon>Brevibacteriaceae</taxon>
        <taxon>Brevibacterium</taxon>
    </lineage>
</organism>
<comment type="caution">
    <text evidence="1">The sequence shown here is derived from an EMBL/GenBank/DDBJ whole genome shotgun (WGS) entry which is preliminary data.</text>
</comment>